<dbReference type="GO" id="GO:0016301">
    <property type="term" value="F:kinase activity"/>
    <property type="evidence" value="ECO:0007669"/>
    <property type="project" value="UniProtKB-KW"/>
</dbReference>
<dbReference type="InterPro" id="IPR018484">
    <property type="entry name" value="FGGY_N"/>
</dbReference>
<comment type="caution">
    <text evidence="6">The sequence shown here is derived from an EMBL/GenBank/DDBJ whole genome shotgun (WGS) entry which is preliminary data.</text>
</comment>
<feature type="domain" description="Carbohydrate kinase FGGY C-terminal" evidence="5">
    <location>
        <begin position="299"/>
        <end position="492"/>
    </location>
</feature>
<feature type="domain" description="Carbohydrate kinase FGGY N-terminal" evidence="4">
    <location>
        <begin position="41"/>
        <end position="288"/>
    </location>
</feature>
<dbReference type="Pfam" id="PF00370">
    <property type="entry name" value="FGGY_N"/>
    <property type="match status" value="1"/>
</dbReference>
<dbReference type="PANTHER" id="PTHR43095">
    <property type="entry name" value="SUGAR KINASE"/>
    <property type="match status" value="1"/>
</dbReference>
<organism evidence="6 7">
    <name type="scientific">Alloalcanivorax gelatiniphagus</name>
    <dbReference type="NCBI Taxonomy" id="1194167"/>
    <lineage>
        <taxon>Bacteria</taxon>
        <taxon>Pseudomonadati</taxon>
        <taxon>Pseudomonadota</taxon>
        <taxon>Gammaproteobacteria</taxon>
        <taxon>Oceanospirillales</taxon>
        <taxon>Alcanivoracaceae</taxon>
        <taxon>Alloalcanivorax</taxon>
    </lineage>
</organism>
<evidence type="ECO:0000256" key="3">
    <source>
        <dbReference type="ARBA" id="ARBA00022777"/>
    </source>
</evidence>
<dbReference type="InterPro" id="IPR000577">
    <property type="entry name" value="Carb_kinase_FGGY"/>
</dbReference>
<gene>
    <name evidence="6" type="ORF">FGS76_06810</name>
</gene>
<dbReference type="CDD" id="cd07779">
    <property type="entry name" value="ASKHA_NBD_FGGY_YgcE-like"/>
    <property type="match status" value="1"/>
</dbReference>
<dbReference type="Proteomes" id="UP000739180">
    <property type="component" value="Unassembled WGS sequence"/>
</dbReference>
<reference evidence="6 7" key="1">
    <citation type="submission" date="2019-05" db="EMBL/GenBank/DDBJ databases">
        <title>Genome of Alcanivorax gelatiniphagus, an oil degrading marine bacteria.</title>
        <authorList>
            <person name="Kwon K.K."/>
        </authorList>
    </citation>
    <scope>NUCLEOTIDE SEQUENCE [LARGE SCALE GENOMIC DNA]</scope>
    <source>
        <strain evidence="6 7">MEBiC 08158</strain>
    </source>
</reference>
<keyword evidence="2" id="KW-0808">Transferase</keyword>
<evidence type="ECO:0000256" key="1">
    <source>
        <dbReference type="ARBA" id="ARBA00009156"/>
    </source>
</evidence>
<protein>
    <submittedName>
        <fullName evidence="6">Carbohydrate kinase</fullName>
    </submittedName>
</protein>
<dbReference type="PANTHER" id="PTHR43095:SF5">
    <property type="entry name" value="XYLULOSE KINASE"/>
    <property type="match status" value="1"/>
</dbReference>
<accession>A0ABY2XPK2</accession>
<dbReference type="InterPro" id="IPR050406">
    <property type="entry name" value="FGGY_Carb_Kinase"/>
</dbReference>
<keyword evidence="3 6" id="KW-0418">Kinase</keyword>
<dbReference type="SUPFAM" id="SSF53067">
    <property type="entry name" value="Actin-like ATPase domain"/>
    <property type="match status" value="2"/>
</dbReference>
<keyword evidence="7" id="KW-1185">Reference proteome</keyword>
<evidence type="ECO:0000259" key="4">
    <source>
        <dbReference type="Pfam" id="PF00370"/>
    </source>
</evidence>
<evidence type="ECO:0000259" key="5">
    <source>
        <dbReference type="Pfam" id="PF02782"/>
    </source>
</evidence>
<dbReference type="PIRSF" id="PIRSF000538">
    <property type="entry name" value="GlpK"/>
    <property type="match status" value="1"/>
</dbReference>
<dbReference type="Pfam" id="PF02782">
    <property type="entry name" value="FGGY_C"/>
    <property type="match status" value="1"/>
</dbReference>
<dbReference type="InterPro" id="IPR043129">
    <property type="entry name" value="ATPase_NBD"/>
</dbReference>
<evidence type="ECO:0000313" key="7">
    <source>
        <dbReference type="Proteomes" id="UP000739180"/>
    </source>
</evidence>
<dbReference type="Gene3D" id="3.30.420.40">
    <property type="match status" value="2"/>
</dbReference>
<proteinExistence type="inferred from homology"/>
<sequence length="555" mass="60541">MEPLPGTARALLRGAAGGAGGGVSGNVSGSANRPGSGAPLLLALDQGTQSSRAMLFDASGELVGRYQQPIQPYRDGGPGHAEQHADYFWRQLSLACQGLWETHGELRQRVVAVALTTQRASVVCLDQAMTPLRPVVIWLDQRRTDDYPRLPAYWRWPVAALGQGETLRQFQAKAECNWLAAQEPDLWARTDSYLLLSGYLTWRLCGQRRDCTASQVGYLPFDYKKQCWASPGDMKWHALRVRREQLPELVPPGRPLGAITEAAAADTGIPAGLPLIACGADKACEVLGSGAFEPDTGHLSYGTTATFNTCNAAYVEPIPFVPAYGAAAPGRYNSEIIVQRGYWMVNWFKQQFAAEEVRQAEQLGVPAEQLFEQLLEASPPGALGLTLQPFWNPGVRVPGPEAKGAIIGFGDVHTRAHLYRAIIEGIAYALREGRERLEKRNRTPVRRLLVSGGGSQSDAVMQITADLFGLPAVRPHTFETSGLGAAINAAVGAGLFDDHAAAVAAMTRPGRRFDPRPAETALYDQLYRRVYRRLYPRLGPLYRAIRQITGYPGRV</sequence>
<comment type="similarity">
    <text evidence="1">Belongs to the FGGY kinase family.</text>
</comment>
<name>A0ABY2XPK2_9GAMM</name>
<dbReference type="EMBL" id="VCQT01000024">
    <property type="protein sequence ID" value="TMW13506.1"/>
    <property type="molecule type" value="Genomic_DNA"/>
</dbReference>
<evidence type="ECO:0000256" key="2">
    <source>
        <dbReference type="ARBA" id="ARBA00022679"/>
    </source>
</evidence>
<evidence type="ECO:0000313" key="6">
    <source>
        <dbReference type="EMBL" id="TMW13506.1"/>
    </source>
</evidence>
<dbReference type="InterPro" id="IPR018485">
    <property type="entry name" value="FGGY_C"/>
</dbReference>